<dbReference type="EMBL" id="SRLO01000054">
    <property type="protein sequence ID" value="TNN80498.1"/>
    <property type="molecule type" value="Genomic_DNA"/>
</dbReference>
<feature type="region of interest" description="Disordered" evidence="1">
    <location>
        <begin position="371"/>
        <end position="400"/>
    </location>
</feature>
<keyword evidence="3" id="KW-1185">Reference proteome</keyword>
<dbReference type="AlphaFoldDB" id="A0A4Z2ISB7"/>
<comment type="caution">
    <text evidence="2">The sequence shown here is derived from an EMBL/GenBank/DDBJ whole genome shotgun (WGS) entry which is preliminary data.</text>
</comment>
<gene>
    <name evidence="2" type="ORF">EYF80_009237</name>
</gene>
<evidence type="ECO:0000256" key="1">
    <source>
        <dbReference type="SAM" id="MobiDB-lite"/>
    </source>
</evidence>
<proteinExistence type="predicted"/>
<name>A0A4Z2ISB7_9TELE</name>
<reference evidence="2 3" key="1">
    <citation type="submission" date="2019-03" db="EMBL/GenBank/DDBJ databases">
        <title>First draft genome of Liparis tanakae, snailfish: a comprehensive survey of snailfish specific genes.</title>
        <authorList>
            <person name="Kim W."/>
            <person name="Song I."/>
            <person name="Jeong J.-H."/>
            <person name="Kim D."/>
            <person name="Kim S."/>
            <person name="Ryu S."/>
            <person name="Song J.Y."/>
            <person name="Lee S.K."/>
        </authorList>
    </citation>
    <scope>NUCLEOTIDE SEQUENCE [LARGE SCALE GENOMIC DNA]</scope>
    <source>
        <tissue evidence="2">Muscle</tissue>
    </source>
</reference>
<feature type="compositionally biased region" description="Basic and acidic residues" evidence="1">
    <location>
        <begin position="385"/>
        <end position="400"/>
    </location>
</feature>
<dbReference type="OrthoDB" id="10656724at2759"/>
<sequence>MSLPNCCSVVRKRFSLQSCRAPQAGGSCWLESEAVDDIAGPLLKPLGVDGAPFSDVGEWLLPFSTADKQTRGRRACCSDLWVEGLNTYGLTHVIPTGSTCVPALERAGGGGGMVGGVDLGWVFTSAVQTAGLTASDKCSWICCCPSLDSPQSSVLLPEASLSSASHPTSTKQGKARLWRLLWLAARPPAFPHLFPIRPLRSPHKQSLSPWPPASHQAFVSKHGNCSPVPWTQDLGIQDPQNPPLGLCVRGVEHLNINNCHVGHLGPHSQLAPWAHSHHQHSCHRAREMWGRNSDNRATLEAEWRSKTGDKSFRCLISSALTTSDITSCSDHFDMDTEQCLRRCIQETVAGAHFLCDSQLVLEAAEINTSYSSGTRADYGTPPQKQSERWKEESDCRPITC</sequence>
<evidence type="ECO:0000313" key="3">
    <source>
        <dbReference type="Proteomes" id="UP000314294"/>
    </source>
</evidence>
<accession>A0A4Z2ISB7</accession>
<organism evidence="2 3">
    <name type="scientific">Liparis tanakae</name>
    <name type="common">Tanaka's snailfish</name>
    <dbReference type="NCBI Taxonomy" id="230148"/>
    <lineage>
        <taxon>Eukaryota</taxon>
        <taxon>Metazoa</taxon>
        <taxon>Chordata</taxon>
        <taxon>Craniata</taxon>
        <taxon>Vertebrata</taxon>
        <taxon>Euteleostomi</taxon>
        <taxon>Actinopterygii</taxon>
        <taxon>Neopterygii</taxon>
        <taxon>Teleostei</taxon>
        <taxon>Neoteleostei</taxon>
        <taxon>Acanthomorphata</taxon>
        <taxon>Eupercaria</taxon>
        <taxon>Perciformes</taxon>
        <taxon>Cottioidei</taxon>
        <taxon>Cottales</taxon>
        <taxon>Liparidae</taxon>
        <taxon>Liparis</taxon>
    </lineage>
</organism>
<protein>
    <submittedName>
        <fullName evidence="2">Uncharacterized protein</fullName>
    </submittedName>
</protein>
<dbReference type="Proteomes" id="UP000314294">
    <property type="component" value="Unassembled WGS sequence"/>
</dbReference>
<evidence type="ECO:0000313" key="2">
    <source>
        <dbReference type="EMBL" id="TNN80498.1"/>
    </source>
</evidence>